<dbReference type="PANTHER" id="PTHR36440">
    <property type="entry name" value="PUTATIVE (AFU_ORTHOLOGUE AFUA_8G07350)-RELATED"/>
    <property type="match status" value="1"/>
</dbReference>
<dbReference type="OrthoDB" id="8380318at2"/>
<evidence type="ECO:0000313" key="3">
    <source>
        <dbReference type="Proteomes" id="UP000439983"/>
    </source>
</evidence>
<keyword evidence="3" id="KW-1185">Reference proteome</keyword>
<comment type="caution">
    <text evidence="2">The sequence shown here is derived from an EMBL/GenBank/DDBJ whole genome shotgun (WGS) entry which is preliminary data.</text>
</comment>
<dbReference type="Gene3D" id="2.60.120.10">
    <property type="entry name" value="Jelly Rolls"/>
    <property type="match status" value="1"/>
</dbReference>
<evidence type="ECO:0000259" key="1">
    <source>
        <dbReference type="Pfam" id="PF07883"/>
    </source>
</evidence>
<feature type="domain" description="Cupin type-2" evidence="1">
    <location>
        <begin position="36"/>
        <end position="108"/>
    </location>
</feature>
<dbReference type="EMBL" id="WITC01000090">
    <property type="protein sequence ID" value="MQX17195.1"/>
    <property type="molecule type" value="Genomic_DNA"/>
</dbReference>
<name>A0A6N7LK37_SINTE</name>
<dbReference type="InterPro" id="IPR053146">
    <property type="entry name" value="QDO-like"/>
</dbReference>
<sequence length="150" mass="16097">MKFDVTTSESGEALWVVADRIRFLGGIAGSGLELIEVEIPPGSGTPPHTHASPEMFYVTEGEVTVRRFTADGPPEVTVAGPRAAIHIGSMTPHNYSNDSGRTARMLVLLESSMIAFFRDIGTSEPQAQPDFARIGSAMQRHGIEMLTIAA</sequence>
<protein>
    <submittedName>
        <fullName evidence="2">Cupin domain-containing protein</fullName>
    </submittedName>
</protein>
<dbReference type="Pfam" id="PF07883">
    <property type="entry name" value="Cupin_2"/>
    <property type="match status" value="1"/>
</dbReference>
<dbReference type="SUPFAM" id="SSF51182">
    <property type="entry name" value="RmlC-like cupins"/>
    <property type="match status" value="1"/>
</dbReference>
<reference evidence="2 3" key="1">
    <citation type="journal article" date="2013" name="Genome Biol.">
        <title>Comparative genomics of the core and accessory genomes of 48 Sinorhizobium strains comprising five genospecies.</title>
        <authorList>
            <person name="Sugawara M."/>
            <person name="Epstein B."/>
            <person name="Badgley B.D."/>
            <person name="Unno T."/>
            <person name="Xu L."/>
            <person name="Reese J."/>
            <person name="Gyaneshwar P."/>
            <person name="Denny R."/>
            <person name="Mudge J."/>
            <person name="Bharti A.K."/>
            <person name="Farmer A.D."/>
            <person name="May G.D."/>
            <person name="Woodward J.E."/>
            <person name="Medigue C."/>
            <person name="Vallenet D."/>
            <person name="Lajus A."/>
            <person name="Rouy Z."/>
            <person name="Martinez-Vaz B."/>
            <person name="Tiffin P."/>
            <person name="Young N.D."/>
            <person name="Sadowsky M.J."/>
        </authorList>
    </citation>
    <scope>NUCLEOTIDE SEQUENCE [LARGE SCALE GENOMIC DNA]</scope>
    <source>
        <strain evidence="2 3">USDA4894</strain>
    </source>
</reference>
<dbReference type="InterPro" id="IPR014710">
    <property type="entry name" value="RmlC-like_jellyroll"/>
</dbReference>
<dbReference type="InterPro" id="IPR013096">
    <property type="entry name" value="Cupin_2"/>
</dbReference>
<dbReference type="Proteomes" id="UP000439983">
    <property type="component" value="Unassembled WGS sequence"/>
</dbReference>
<gene>
    <name evidence="2" type="ORF">GHK62_21245</name>
</gene>
<dbReference type="AlphaFoldDB" id="A0A6N7LK37"/>
<organism evidence="2 3">
    <name type="scientific">Sinorhizobium terangae</name>
    <dbReference type="NCBI Taxonomy" id="110322"/>
    <lineage>
        <taxon>Bacteria</taxon>
        <taxon>Pseudomonadati</taxon>
        <taxon>Pseudomonadota</taxon>
        <taxon>Alphaproteobacteria</taxon>
        <taxon>Hyphomicrobiales</taxon>
        <taxon>Rhizobiaceae</taxon>
        <taxon>Sinorhizobium/Ensifer group</taxon>
        <taxon>Sinorhizobium</taxon>
    </lineage>
</organism>
<accession>A0A6N7LK37</accession>
<proteinExistence type="predicted"/>
<dbReference type="PANTHER" id="PTHR36440:SF1">
    <property type="entry name" value="PUTATIVE (AFU_ORTHOLOGUE AFUA_8G07350)-RELATED"/>
    <property type="match status" value="1"/>
</dbReference>
<dbReference type="InterPro" id="IPR011051">
    <property type="entry name" value="RmlC_Cupin_sf"/>
</dbReference>
<evidence type="ECO:0000313" key="2">
    <source>
        <dbReference type="EMBL" id="MQX17195.1"/>
    </source>
</evidence>
<dbReference type="RefSeq" id="WP_153441079.1">
    <property type="nucleotide sequence ID" value="NZ_JACIGA010000001.1"/>
</dbReference>